<evidence type="ECO:0000256" key="2">
    <source>
        <dbReference type="ARBA" id="ARBA00004818"/>
    </source>
</evidence>
<comment type="similarity">
    <text evidence="3">Belongs to the HAD-like hydrolase superfamily. CbbY/CbbZ/Gph/YieH family.</text>
</comment>
<dbReference type="RefSeq" id="WP_229963083.1">
    <property type="nucleotide sequence ID" value="NZ_JAJJWI010000050.1"/>
</dbReference>
<dbReference type="InterPro" id="IPR006549">
    <property type="entry name" value="HAD-SF_hydro_IIIA"/>
</dbReference>
<dbReference type="InterPro" id="IPR036412">
    <property type="entry name" value="HAD-like_sf"/>
</dbReference>
<comment type="caution">
    <text evidence="5">The sequence shown here is derived from an EMBL/GenBank/DDBJ whole genome shotgun (WGS) entry which is preliminary data.</text>
</comment>
<sequence length="171" mass="18498">MKTLIFDFDQTIADTSALEPLRRARNWSSVYASLHRIKIYPGMLDLLEKGRSKGYRIAVVTNSPRKYCELALSSLGIKADAVVGYHDTSRRKPNPDPVLLALKLAGGTPSESFGLGDTVNDLAAYKAAGVTPVACLWGCVNAKELTMAMPCITVSSALEMLNHLITSPSEV</sequence>
<keyword evidence="6" id="KW-1185">Reference proteome</keyword>
<accession>A0ABW4WW79</accession>
<dbReference type="Pfam" id="PF13419">
    <property type="entry name" value="HAD_2"/>
    <property type="match status" value="1"/>
</dbReference>
<dbReference type="EC" id="3.1.3.18" evidence="4"/>
<dbReference type="EMBL" id="JBHUHV010000026">
    <property type="protein sequence ID" value="MFD2066994.1"/>
    <property type="molecule type" value="Genomic_DNA"/>
</dbReference>
<dbReference type="NCBIfam" id="TIGR01549">
    <property type="entry name" value="HAD-SF-IA-v1"/>
    <property type="match status" value="1"/>
</dbReference>
<dbReference type="NCBIfam" id="TIGR01662">
    <property type="entry name" value="HAD-SF-IIIA"/>
    <property type="match status" value="1"/>
</dbReference>
<dbReference type="InterPro" id="IPR023214">
    <property type="entry name" value="HAD_sf"/>
</dbReference>
<evidence type="ECO:0000313" key="5">
    <source>
        <dbReference type="EMBL" id="MFD2066994.1"/>
    </source>
</evidence>
<dbReference type="InterPro" id="IPR041492">
    <property type="entry name" value="HAD_2"/>
</dbReference>
<dbReference type="PANTHER" id="PTHR43434:SF1">
    <property type="entry name" value="PHOSPHOGLYCOLATE PHOSPHATASE"/>
    <property type="match status" value="1"/>
</dbReference>
<evidence type="ECO:0000313" key="6">
    <source>
        <dbReference type="Proteomes" id="UP001597369"/>
    </source>
</evidence>
<dbReference type="InterPro" id="IPR006439">
    <property type="entry name" value="HAD-SF_hydro_IA"/>
</dbReference>
<dbReference type="SUPFAM" id="SSF56784">
    <property type="entry name" value="HAD-like"/>
    <property type="match status" value="1"/>
</dbReference>
<organism evidence="5 6">
    <name type="scientific">Pontibacter silvestris</name>
    <dbReference type="NCBI Taxonomy" id="2305183"/>
    <lineage>
        <taxon>Bacteria</taxon>
        <taxon>Pseudomonadati</taxon>
        <taxon>Bacteroidota</taxon>
        <taxon>Cytophagia</taxon>
        <taxon>Cytophagales</taxon>
        <taxon>Hymenobacteraceae</taxon>
        <taxon>Pontibacter</taxon>
    </lineage>
</organism>
<dbReference type="GO" id="GO:0016787">
    <property type="term" value="F:hydrolase activity"/>
    <property type="evidence" value="ECO:0007669"/>
    <property type="project" value="UniProtKB-KW"/>
</dbReference>
<dbReference type="Proteomes" id="UP001597369">
    <property type="component" value="Unassembled WGS sequence"/>
</dbReference>
<dbReference type="Gene3D" id="3.40.50.1000">
    <property type="entry name" value="HAD superfamily/HAD-like"/>
    <property type="match status" value="1"/>
</dbReference>
<keyword evidence="5" id="KW-0378">Hydrolase</keyword>
<reference evidence="6" key="1">
    <citation type="journal article" date="2019" name="Int. J. Syst. Evol. Microbiol.">
        <title>The Global Catalogue of Microorganisms (GCM) 10K type strain sequencing project: providing services to taxonomists for standard genome sequencing and annotation.</title>
        <authorList>
            <consortium name="The Broad Institute Genomics Platform"/>
            <consortium name="The Broad Institute Genome Sequencing Center for Infectious Disease"/>
            <person name="Wu L."/>
            <person name="Ma J."/>
        </authorList>
    </citation>
    <scope>NUCLEOTIDE SEQUENCE [LARGE SCALE GENOMIC DNA]</scope>
    <source>
        <strain evidence="6">JCM 16545</strain>
    </source>
</reference>
<dbReference type="PANTHER" id="PTHR43434">
    <property type="entry name" value="PHOSPHOGLYCOLATE PHOSPHATASE"/>
    <property type="match status" value="1"/>
</dbReference>
<evidence type="ECO:0000256" key="1">
    <source>
        <dbReference type="ARBA" id="ARBA00000830"/>
    </source>
</evidence>
<name>A0ABW4WW79_9BACT</name>
<evidence type="ECO:0000256" key="4">
    <source>
        <dbReference type="ARBA" id="ARBA00013078"/>
    </source>
</evidence>
<comment type="catalytic activity">
    <reaction evidence="1">
        <text>2-phosphoglycolate + H2O = glycolate + phosphate</text>
        <dbReference type="Rhea" id="RHEA:14369"/>
        <dbReference type="ChEBI" id="CHEBI:15377"/>
        <dbReference type="ChEBI" id="CHEBI:29805"/>
        <dbReference type="ChEBI" id="CHEBI:43474"/>
        <dbReference type="ChEBI" id="CHEBI:58033"/>
        <dbReference type="EC" id="3.1.3.18"/>
    </reaction>
</comment>
<protein>
    <recommendedName>
        <fullName evidence="4">phosphoglycolate phosphatase</fullName>
        <ecNumber evidence="4">3.1.3.18</ecNumber>
    </recommendedName>
</protein>
<dbReference type="InterPro" id="IPR050155">
    <property type="entry name" value="HAD-like_hydrolase_sf"/>
</dbReference>
<comment type="pathway">
    <text evidence="2">Organic acid metabolism; glycolate biosynthesis; glycolate from 2-phosphoglycolate: step 1/1.</text>
</comment>
<proteinExistence type="inferred from homology"/>
<gene>
    <name evidence="5" type="ORF">ACFSKU_08870</name>
</gene>
<evidence type="ECO:0000256" key="3">
    <source>
        <dbReference type="ARBA" id="ARBA00006171"/>
    </source>
</evidence>